<keyword evidence="1" id="KW-0472">Membrane</keyword>
<feature type="transmembrane region" description="Helical" evidence="1">
    <location>
        <begin position="78"/>
        <end position="95"/>
    </location>
</feature>
<dbReference type="EMBL" id="BAABBI010000003">
    <property type="protein sequence ID" value="GAA3789839.1"/>
    <property type="molecule type" value="Genomic_DNA"/>
</dbReference>
<dbReference type="Proteomes" id="UP001501456">
    <property type="component" value="Unassembled WGS sequence"/>
</dbReference>
<comment type="caution">
    <text evidence="2">The sequence shown here is derived from an EMBL/GenBank/DDBJ whole genome shotgun (WGS) entry which is preliminary data.</text>
</comment>
<accession>A0ABP7HAT6</accession>
<evidence type="ECO:0000313" key="3">
    <source>
        <dbReference type="Proteomes" id="UP001501456"/>
    </source>
</evidence>
<name>A0ABP7HAT6_9FLAO</name>
<keyword evidence="3" id="KW-1185">Reference proteome</keyword>
<evidence type="ECO:0008006" key="4">
    <source>
        <dbReference type="Google" id="ProtNLM"/>
    </source>
</evidence>
<keyword evidence="1" id="KW-1133">Transmembrane helix</keyword>
<evidence type="ECO:0000256" key="1">
    <source>
        <dbReference type="SAM" id="Phobius"/>
    </source>
</evidence>
<organism evidence="2 3">
    <name type="scientific">Corallibacter vietnamensis</name>
    <dbReference type="NCBI Taxonomy" id="904130"/>
    <lineage>
        <taxon>Bacteria</taxon>
        <taxon>Pseudomonadati</taxon>
        <taxon>Bacteroidota</taxon>
        <taxon>Flavobacteriia</taxon>
        <taxon>Flavobacteriales</taxon>
        <taxon>Flavobacteriaceae</taxon>
        <taxon>Corallibacter</taxon>
    </lineage>
</organism>
<keyword evidence="1" id="KW-0812">Transmembrane</keyword>
<evidence type="ECO:0000313" key="2">
    <source>
        <dbReference type="EMBL" id="GAA3789839.1"/>
    </source>
</evidence>
<sequence length="99" mass="10389">MSSIVNVADVMLILPQPSVAVNCTVADPVSPQSSDKVLKLFVQTTAEQSSVAVAPPLEFNQAFNSAVLPNPSHSTVKLLALVISGAIVSWIIYVAEVVD</sequence>
<proteinExistence type="predicted"/>
<protein>
    <recommendedName>
        <fullName evidence="4">Transmembrane protein</fullName>
    </recommendedName>
</protein>
<gene>
    <name evidence="2" type="ORF">GCM10022271_22790</name>
</gene>
<reference evidence="3" key="1">
    <citation type="journal article" date="2019" name="Int. J. Syst. Evol. Microbiol.">
        <title>The Global Catalogue of Microorganisms (GCM) 10K type strain sequencing project: providing services to taxonomists for standard genome sequencing and annotation.</title>
        <authorList>
            <consortium name="The Broad Institute Genomics Platform"/>
            <consortium name="The Broad Institute Genome Sequencing Center for Infectious Disease"/>
            <person name="Wu L."/>
            <person name="Ma J."/>
        </authorList>
    </citation>
    <scope>NUCLEOTIDE SEQUENCE [LARGE SCALE GENOMIC DNA]</scope>
    <source>
        <strain evidence="3">JCM 17525</strain>
    </source>
</reference>